<evidence type="ECO:0000256" key="1">
    <source>
        <dbReference type="SAM" id="MobiDB-lite"/>
    </source>
</evidence>
<accession>A0A2I0L088</accession>
<name>A0A2I0L088_PUNGR</name>
<dbReference type="Proteomes" id="UP000233551">
    <property type="component" value="Unassembled WGS sequence"/>
</dbReference>
<dbReference type="EMBL" id="PGOL01000239">
    <property type="protein sequence ID" value="PKI74112.1"/>
    <property type="molecule type" value="Genomic_DNA"/>
</dbReference>
<dbReference type="AlphaFoldDB" id="A0A2I0L088"/>
<gene>
    <name evidence="2" type="ORF">CRG98_005491</name>
</gene>
<keyword evidence="3" id="KW-1185">Reference proteome</keyword>
<feature type="region of interest" description="Disordered" evidence="1">
    <location>
        <begin position="1"/>
        <end position="26"/>
    </location>
</feature>
<comment type="caution">
    <text evidence="2">The sequence shown here is derived from an EMBL/GenBank/DDBJ whole genome shotgun (WGS) entry which is preliminary data.</text>
</comment>
<proteinExistence type="predicted"/>
<evidence type="ECO:0000313" key="3">
    <source>
        <dbReference type="Proteomes" id="UP000233551"/>
    </source>
</evidence>
<evidence type="ECO:0000313" key="2">
    <source>
        <dbReference type="EMBL" id="PKI74112.1"/>
    </source>
</evidence>
<organism evidence="2 3">
    <name type="scientific">Punica granatum</name>
    <name type="common">Pomegranate</name>
    <dbReference type="NCBI Taxonomy" id="22663"/>
    <lineage>
        <taxon>Eukaryota</taxon>
        <taxon>Viridiplantae</taxon>
        <taxon>Streptophyta</taxon>
        <taxon>Embryophyta</taxon>
        <taxon>Tracheophyta</taxon>
        <taxon>Spermatophyta</taxon>
        <taxon>Magnoliopsida</taxon>
        <taxon>eudicotyledons</taxon>
        <taxon>Gunneridae</taxon>
        <taxon>Pentapetalae</taxon>
        <taxon>rosids</taxon>
        <taxon>malvids</taxon>
        <taxon>Myrtales</taxon>
        <taxon>Lythraceae</taxon>
        <taxon>Punica</taxon>
    </lineage>
</organism>
<protein>
    <submittedName>
        <fullName evidence="2">Uncharacterized protein</fullName>
    </submittedName>
</protein>
<reference evidence="2 3" key="1">
    <citation type="submission" date="2017-11" db="EMBL/GenBank/DDBJ databases">
        <title>De-novo sequencing of pomegranate (Punica granatum L.) genome.</title>
        <authorList>
            <person name="Akparov Z."/>
            <person name="Amiraslanov A."/>
            <person name="Hajiyeva S."/>
            <person name="Abbasov M."/>
            <person name="Kaur K."/>
            <person name="Hamwieh A."/>
            <person name="Solovyev V."/>
            <person name="Salamov A."/>
            <person name="Braich B."/>
            <person name="Kosarev P."/>
            <person name="Mahmoud A."/>
            <person name="Hajiyev E."/>
            <person name="Babayeva S."/>
            <person name="Izzatullayeva V."/>
            <person name="Mammadov A."/>
            <person name="Mammadov A."/>
            <person name="Sharifova S."/>
            <person name="Ojaghi J."/>
            <person name="Eynullazada K."/>
            <person name="Bayramov B."/>
            <person name="Abdulazimova A."/>
            <person name="Shahmuradov I."/>
        </authorList>
    </citation>
    <scope>NUCLEOTIDE SEQUENCE [LARGE SCALE GENOMIC DNA]</scope>
    <source>
        <strain evidence="3">cv. AG2017</strain>
        <tissue evidence="2">Leaf</tissue>
    </source>
</reference>
<sequence>MHVRGARCMGSAAGVHGRRAGARGKQRWRADVRGLAGQAALARGCVRARGLPRGWHTAGTVHPRVTILHRNALNDLKQ</sequence>
<feature type="compositionally biased region" description="Basic residues" evidence="1">
    <location>
        <begin position="16"/>
        <end position="26"/>
    </location>
</feature>